<gene>
    <name evidence="1" type="ORF">L210DRAFT_201842</name>
</gene>
<organism evidence="1 2">
    <name type="scientific">Boletus edulis BED1</name>
    <dbReference type="NCBI Taxonomy" id="1328754"/>
    <lineage>
        <taxon>Eukaryota</taxon>
        <taxon>Fungi</taxon>
        <taxon>Dikarya</taxon>
        <taxon>Basidiomycota</taxon>
        <taxon>Agaricomycotina</taxon>
        <taxon>Agaricomycetes</taxon>
        <taxon>Agaricomycetidae</taxon>
        <taxon>Boletales</taxon>
        <taxon>Boletineae</taxon>
        <taxon>Boletaceae</taxon>
        <taxon>Boletoideae</taxon>
        <taxon>Boletus</taxon>
    </lineage>
</organism>
<dbReference type="Proteomes" id="UP001194468">
    <property type="component" value="Unassembled WGS sequence"/>
</dbReference>
<proteinExistence type="predicted"/>
<evidence type="ECO:0000313" key="2">
    <source>
        <dbReference type="Proteomes" id="UP001194468"/>
    </source>
</evidence>
<dbReference type="EMBL" id="WHUW01000023">
    <property type="protein sequence ID" value="KAF8436020.1"/>
    <property type="molecule type" value="Genomic_DNA"/>
</dbReference>
<protein>
    <submittedName>
        <fullName evidence="1">Uncharacterized protein</fullName>
    </submittedName>
</protein>
<reference evidence="1" key="2">
    <citation type="journal article" date="2020" name="Nat. Commun.">
        <title>Large-scale genome sequencing of mycorrhizal fungi provides insights into the early evolution of symbiotic traits.</title>
        <authorList>
            <person name="Miyauchi S."/>
            <person name="Kiss E."/>
            <person name="Kuo A."/>
            <person name="Drula E."/>
            <person name="Kohler A."/>
            <person name="Sanchez-Garcia M."/>
            <person name="Morin E."/>
            <person name="Andreopoulos B."/>
            <person name="Barry K.W."/>
            <person name="Bonito G."/>
            <person name="Buee M."/>
            <person name="Carver A."/>
            <person name="Chen C."/>
            <person name="Cichocki N."/>
            <person name="Clum A."/>
            <person name="Culley D."/>
            <person name="Crous P.W."/>
            <person name="Fauchery L."/>
            <person name="Girlanda M."/>
            <person name="Hayes R.D."/>
            <person name="Keri Z."/>
            <person name="LaButti K."/>
            <person name="Lipzen A."/>
            <person name="Lombard V."/>
            <person name="Magnuson J."/>
            <person name="Maillard F."/>
            <person name="Murat C."/>
            <person name="Nolan M."/>
            <person name="Ohm R.A."/>
            <person name="Pangilinan J."/>
            <person name="Pereira M.F."/>
            <person name="Perotto S."/>
            <person name="Peter M."/>
            <person name="Pfister S."/>
            <person name="Riley R."/>
            <person name="Sitrit Y."/>
            <person name="Stielow J.B."/>
            <person name="Szollosi G."/>
            <person name="Zifcakova L."/>
            <person name="Stursova M."/>
            <person name="Spatafora J.W."/>
            <person name="Tedersoo L."/>
            <person name="Vaario L.M."/>
            <person name="Yamada A."/>
            <person name="Yan M."/>
            <person name="Wang P."/>
            <person name="Xu J."/>
            <person name="Bruns T."/>
            <person name="Baldrian P."/>
            <person name="Vilgalys R."/>
            <person name="Dunand C."/>
            <person name="Henrissat B."/>
            <person name="Grigoriev I.V."/>
            <person name="Hibbett D."/>
            <person name="Nagy L.G."/>
            <person name="Martin F.M."/>
        </authorList>
    </citation>
    <scope>NUCLEOTIDE SEQUENCE</scope>
    <source>
        <strain evidence="1">BED1</strain>
    </source>
</reference>
<name>A0AAD4GBY8_BOLED</name>
<sequence>MRSDQRSTINGQKLAAIAIRIVLGCAIRRSSRGAHWGKIVLSFLHRASNNDEPFVQVVTGFE</sequence>
<accession>A0AAD4GBY8</accession>
<keyword evidence="2" id="KW-1185">Reference proteome</keyword>
<comment type="caution">
    <text evidence="1">The sequence shown here is derived from an EMBL/GenBank/DDBJ whole genome shotgun (WGS) entry which is preliminary data.</text>
</comment>
<dbReference type="AlphaFoldDB" id="A0AAD4GBY8"/>
<reference evidence="1" key="1">
    <citation type="submission" date="2019-10" db="EMBL/GenBank/DDBJ databases">
        <authorList>
            <consortium name="DOE Joint Genome Institute"/>
            <person name="Kuo A."/>
            <person name="Miyauchi S."/>
            <person name="Kiss E."/>
            <person name="Drula E."/>
            <person name="Kohler A."/>
            <person name="Sanchez-Garcia M."/>
            <person name="Andreopoulos B."/>
            <person name="Barry K.W."/>
            <person name="Bonito G."/>
            <person name="Buee M."/>
            <person name="Carver A."/>
            <person name="Chen C."/>
            <person name="Cichocki N."/>
            <person name="Clum A."/>
            <person name="Culley D."/>
            <person name="Crous P.W."/>
            <person name="Fauchery L."/>
            <person name="Girlanda M."/>
            <person name="Hayes R."/>
            <person name="Keri Z."/>
            <person name="LaButti K."/>
            <person name="Lipzen A."/>
            <person name="Lombard V."/>
            <person name="Magnuson J."/>
            <person name="Maillard F."/>
            <person name="Morin E."/>
            <person name="Murat C."/>
            <person name="Nolan M."/>
            <person name="Ohm R."/>
            <person name="Pangilinan J."/>
            <person name="Pereira M."/>
            <person name="Perotto S."/>
            <person name="Peter M."/>
            <person name="Riley R."/>
            <person name="Sitrit Y."/>
            <person name="Stielow B."/>
            <person name="Szollosi G."/>
            <person name="Zifcakova L."/>
            <person name="Stursova M."/>
            <person name="Spatafora J.W."/>
            <person name="Tedersoo L."/>
            <person name="Vaario L.-M."/>
            <person name="Yamada A."/>
            <person name="Yan M."/>
            <person name="Wang P."/>
            <person name="Xu J."/>
            <person name="Bruns T."/>
            <person name="Baldrian P."/>
            <person name="Vilgalys R."/>
            <person name="Henrissat B."/>
            <person name="Grigoriev I.V."/>
            <person name="Hibbett D."/>
            <person name="Nagy L.G."/>
            <person name="Martin F.M."/>
        </authorList>
    </citation>
    <scope>NUCLEOTIDE SEQUENCE</scope>
    <source>
        <strain evidence="1">BED1</strain>
    </source>
</reference>
<evidence type="ECO:0000313" key="1">
    <source>
        <dbReference type="EMBL" id="KAF8436020.1"/>
    </source>
</evidence>